<dbReference type="GO" id="GO:0005524">
    <property type="term" value="F:ATP binding"/>
    <property type="evidence" value="ECO:0007669"/>
    <property type="project" value="UniProtKB-UniRule"/>
</dbReference>
<evidence type="ECO:0000256" key="1">
    <source>
        <dbReference type="ARBA" id="ARBA00004496"/>
    </source>
</evidence>
<dbReference type="HAMAP" id="MF_00639">
    <property type="entry name" value="MurD"/>
    <property type="match status" value="1"/>
</dbReference>
<dbReference type="InterPro" id="IPR036615">
    <property type="entry name" value="Mur_ligase_C_dom_sf"/>
</dbReference>
<reference evidence="11" key="1">
    <citation type="submission" date="2024-07" db="EMBL/GenBank/DDBJ databases">
        <title>Whole genome sequence of bacterial strains from algal surface.</title>
        <authorList>
            <person name="Kumar P."/>
        </authorList>
    </citation>
    <scope>NUCLEOTIDE SEQUENCE</scope>
    <source>
        <strain evidence="11">PP-1MA</strain>
    </source>
</reference>
<gene>
    <name evidence="7 11" type="primary">murD</name>
    <name evidence="11" type="ORF">AB8S08_01755</name>
</gene>
<dbReference type="InterPro" id="IPR036565">
    <property type="entry name" value="Mur-like_cat_sf"/>
</dbReference>
<dbReference type="GO" id="GO:0009252">
    <property type="term" value="P:peptidoglycan biosynthetic process"/>
    <property type="evidence" value="ECO:0007669"/>
    <property type="project" value="UniProtKB-UniRule"/>
</dbReference>
<keyword evidence="7 8" id="KW-0132">Cell division</keyword>
<sequence length="461" mass="49039">MHLASLDKYQNIAVVGLGQTGLSVVRYLLSQGVQPVLFDTREQPPGVAQLPPTPAPLELHTGPLQVEHILGMDLLIVSPGIDLRTPVLQLAADAAIPIIGDMDLLALHWAAAPDAAPVMLGITGSNGKSTVTQLLHDILAEQGMAVAMGGNIGIPVLDLLAQPANIYVLELSSFQLELMHQLPLRGATILNVSDDHMDRYHNLHDYTHAKQRIYLNADVAVWNRDQELTAPVYIPPSRQRTFGADTGLADGIGDLTHAQFGLLRQADGLWLAYQGKPLVAAHELALSGIHNLLNVQAALALAELVGVKPTAALATVKQFRGLAHRCELVADQQGVRWVNDSKATNIGAAEAAIQGLRASVSGKLILIAGGDGKGADFSAFKPALAQVDHLIVLGKDAERIAQQVDHAERVKDLAQAVAVAASLATPGSMVLLSPACASLDMFNNYQQRGEMFRAAVEAYYG</sequence>
<dbReference type="Gene3D" id="3.40.1190.10">
    <property type="entry name" value="Mur-like, catalytic domain"/>
    <property type="match status" value="1"/>
</dbReference>
<comment type="catalytic activity">
    <reaction evidence="7 8">
        <text>UDP-N-acetyl-alpha-D-muramoyl-L-alanine + D-glutamate + ATP = UDP-N-acetyl-alpha-D-muramoyl-L-alanyl-D-glutamate + ADP + phosphate + H(+)</text>
        <dbReference type="Rhea" id="RHEA:16429"/>
        <dbReference type="ChEBI" id="CHEBI:15378"/>
        <dbReference type="ChEBI" id="CHEBI:29986"/>
        <dbReference type="ChEBI" id="CHEBI:30616"/>
        <dbReference type="ChEBI" id="CHEBI:43474"/>
        <dbReference type="ChEBI" id="CHEBI:83898"/>
        <dbReference type="ChEBI" id="CHEBI:83900"/>
        <dbReference type="ChEBI" id="CHEBI:456216"/>
        <dbReference type="EC" id="6.3.2.9"/>
    </reaction>
</comment>
<comment type="similarity">
    <text evidence="7">Belongs to the MurCDEF family.</text>
</comment>
<dbReference type="SUPFAM" id="SSF53244">
    <property type="entry name" value="MurD-like peptide ligases, peptide-binding domain"/>
    <property type="match status" value="1"/>
</dbReference>
<dbReference type="Pfam" id="PF02875">
    <property type="entry name" value="Mur_ligase_C"/>
    <property type="match status" value="1"/>
</dbReference>
<dbReference type="GO" id="GO:0008360">
    <property type="term" value="P:regulation of cell shape"/>
    <property type="evidence" value="ECO:0007669"/>
    <property type="project" value="UniProtKB-KW"/>
</dbReference>
<dbReference type="Gene3D" id="3.90.190.20">
    <property type="entry name" value="Mur ligase, C-terminal domain"/>
    <property type="match status" value="1"/>
</dbReference>
<dbReference type="EC" id="6.3.2.9" evidence="7 8"/>
<keyword evidence="7 8" id="KW-0133">Cell shape</keyword>
<feature type="domain" description="Mur ligase central" evidence="10">
    <location>
        <begin position="122"/>
        <end position="302"/>
    </location>
</feature>
<comment type="function">
    <text evidence="7 8">Cell wall formation. Catalyzes the addition of glutamate to the nucleotide precursor UDP-N-acetylmuramoyl-L-alanine (UMA).</text>
</comment>
<evidence type="ECO:0000256" key="7">
    <source>
        <dbReference type="HAMAP-Rule" id="MF_00639"/>
    </source>
</evidence>
<evidence type="ECO:0000256" key="4">
    <source>
        <dbReference type="ARBA" id="ARBA00022598"/>
    </source>
</evidence>
<dbReference type="GO" id="GO:0005737">
    <property type="term" value="C:cytoplasm"/>
    <property type="evidence" value="ECO:0007669"/>
    <property type="project" value="UniProtKB-SubCell"/>
</dbReference>
<keyword evidence="6 7" id="KW-0067">ATP-binding</keyword>
<keyword evidence="7 8" id="KW-0961">Cell wall biogenesis/degradation</keyword>
<dbReference type="AlphaFoldDB" id="A0AB39XC42"/>
<evidence type="ECO:0000256" key="6">
    <source>
        <dbReference type="ARBA" id="ARBA00022840"/>
    </source>
</evidence>
<proteinExistence type="inferred from homology"/>
<dbReference type="SUPFAM" id="SSF51984">
    <property type="entry name" value="MurCD N-terminal domain"/>
    <property type="match status" value="1"/>
</dbReference>
<evidence type="ECO:0000256" key="2">
    <source>
        <dbReference type="ARBA" id="ARBA00004752"/>
    </source>
</evidence>
<evidence type="ECO:0000256" key="3">
    <source>
        <dbReference type="ARBA" id="ARBA00022490"/>
    </source>
</evidence>
<evidence type="ECO:0000259" key="10">
    <source>
        <dbReference type="Pfam" id="PF08245"/>
    </source>
</evidence>
<protein>
    <recommendedName>
        <fullName evidence="7 8">UDP-N-acetylmuramoylalanine--D-glutamate ligase</fullName>
        <ecNumber evidence="7 8">6.3.2.9</ecNumber>
    </recommendedName>
    <alternativeName>
        <fullName evidence="7">D-glutamic acid-adding enzyme</fullName>
    </alternativeName>
    <alternativeName>
        <fullName evidence="7">UDP-N-acetylmuramoyl-L-alanyl-D-glutamate synthetase</fullName>
    </alternativeName>
</protein>
<evidence type="ECO:0000256" key="5">
    <source>
        <dbReference type="ARBA" id="ARBA00022741"/>
    </source>
</evidence>
<dbReference type="PANTHER" id="PTHR43692">
    <property type="entry name" value="UDP-N-ACETYLMURAMOYLALANINE--D-GLUTAMATE LIGASE"/>
    <property type="match status" value="1"/>
</dbReference>
<keyword evidence="7 8" id="KW-0573">Peptidoglycan synthesis</keyword>
<evidence type="ECO:0000256" key="8">
    <source>
        <dbReference type="RuleBase" id="RU003664"/>
    </source>
</evidence>
<dbReference type="GO" id="GO:0051301">
    <property type="term" value="P:cell division"/>
    <property type="evidence" value="ECO:0007669"/>
    <property type="project" value="UniProtKB-KW"/>
</dbReference>
<dbReference type="NCBIfam" id="TIGR01087">
    <property type="entry name" value="murD"/>
    <property type="match status" value="1"/>
</dbReference>
<feature type="domain" description="Mur ligase C-terminal" evidence="9">
    <location>
        <begin position="324"/>
        <end position="436"/>
    </location>
</feature>
<name>A0AB39XC42_9GAMM</name>
<dbReference type="Gene3D" id="3.40.50.720">
    <property type="entry name" value="NAD(P)-binding Rossmann-like Domain"/>
    <property type="match status" value="1"/>
</dbReference>
<accession>A0AB39XC42</accession>
<feature type="binding site" evidence="7">
    <location>
        <begin position="124"/>
        <end position="130"/>
    </location>
    <ligand>
        <name>ATP</name>
        <dbReference type="ChEBI" id="CHEBI:30616"/>
    </ligand>
</feature>
<dbReference type="Pfam" id="PF21799">
    <property type="entry name" value="MurD-like_N"/>
    <property type="match status" value="1"/>
</dbReference>
<dbReference type="GO" id="GO:0008764">
    <property type="term" value="F:UDP-N-acetylmuramoylalanine-D-glutamate ligase activity"/>
    <property type="evidence" value="ECO:0007669"/>
    <property type="project" value="UniProtKB-UniRule"/>
</dbReference>
<evidence type="ECO:0000313" key="11">
    <source>
        <dbReference type="EMBL" id="XDV09948.1"/>
    </source>
</evidence>
<keyword evidence="4 7" id="KW-0436">Ligase</keyword>
<dbReference type="Pfam" id="PF08245">
    <property type="entry name" value="Mur_ligase_M"/>
    <property type="match status" value="1"/>
</dbReference>
<comment type="subcellular location">
    <subcellularLocation>
        <location evidence="1 7 8">Cytoplasm</location>
    </subcellularLocation>
</comment>
<dbReference type="InterPro" id="IPR004101">
    <property type="entry name" value="Mur_ligase_C"/>
</dbReference>
<evidence type="ECO:0000259" key="9">
    <source>
        <dbReference type="Pfam" id="PF02875"/>
    </source>
</evidence>
<comment type="pathway">
    <text evidence="2 7 8">Cell wall biogenesis; peptidoglycan biosynthesis.</text>
</comment>
<dbReference type="InterPro" id="IPR005762">
    <property type="entry name" value="MurD"/>
</dbReference>
<keyword evidence="5 7" id="KW-0547">Nucleotide-binding</keyword>
<dbReference type="RefSeq" id="WP_369743221.1">
    <property type="nucleotide sequence ID" value="NZ_CP165718.1"/>
</dbReference>
<organism evidence="11">
    <name type="scientific">Pseudidiomarina sp. PP-1MA</name>
    <dbReference type="NCBI Taxonomy" id="3237706"/>
    <lineage>
        <taxon>Bacteria</taxon>
        <taxon>Pseudomonadati</taxon>
        <taxon>Pseudomonadota</taxon>
        <taxon>Gammaproteobacteria</taxon>
        <taxon>Alteromonadales</taxon>
        <taxon>Idiomarinaceae</taxon>
        <taxon>Pseudidiomarina</taxon>
    </lineage>
</organism>
<dbReference type="SUPFAM" id="SSF53623">
    <property type="entry name" value="MurD-like peptide ligases, catalytic domain"/>
    <property type="match status" value="1"/>
</dbReference>
<dbReference type="GO" id="GO:0071555">
    <property type="term" value="P:cell wall organization"/>
    <property type="evidence" value="ECO:0007669"/>
    <property type="project" value="UniProtKB-KW"/>
</dbReference>
<keyword evidence="3 7" id="KW-0963">Cytoplasm</keyword>
<dbReference type="InterPro" id="IPR013221">
    <property type="entry name" value="Mur_ligase_cen"/>
</dbReference>
<dbReference type="EMBL" id="CP165718">
    <property type="protein sequence ID" value="XDV09948.1"/>
    <property type="molecule type" value="Genomic_DNA"/>
</dbReference>
<keyword evidence="7 8" id="KW-0131">Cell cycle</keyword>
<dbReference type="PANTHER" id="PTHR43692:SF1">
    <property type="entry name" value="UDP-N-ACETYLMURAMOYLALANINE--D-GLUTAMATE LIGASE"/>
    <property type="match status" value="1"/>
</dbReference>